<feature type="non-terminal residue" evidence="2">
    <location>
        <position position="1"/>
    </location>
</feature>
<reference evidence="2" key="1">
    <citation type="submission" date="2018-05" db="EMBL/GenBank/DDBJ databases">
        <title>Draft genome of Mucuna pruriens seed.</title>
        <authorList>
            <person name="Nnadi N.E."/>
            <person name="Vos R."/>
            <person name="Hasami M.H."/>
            <person name="Devisetty U.K."/>
            <person name="Aguiy J.C."/>
        </authorList>
    </citation>
    <scope>NUCLEOTIDE SEQUENCE [LARGE SCALE GENOMIC DNA]</scope>
    <source>
        <strain evidence="2">JCA_2017</strain>
    </source>
</reference>
<proteinExistence type="predicted"/>
<dbReference type="Gene3D" id="3.30.70.270">
    <property type="match status" value="2"/>
</dbReference>
<dbReference type="PANTHER" id="PTHR37984">
    <property type="entry name" value="PROTEIN CBG26694"/>
    <property type="match status" value="1"/>
</dbReference>
<keyword evidence="3" id="KW-1185">Reference proteome</keyword>
<dbReference type="Proteomes" id="UP000257109">
    <property type="component" value="Unassembled WGS sequence"/>
</dbReference>
<name>A0A371I7G4_MUCPR</name>
<dbReference type="OrthoDB" id="1747367at2759"/>
<evidence type="ECO:0000313" key="3">
    <source>
        <dbReference type="Proteomes" id="UP000257109"/>
    </source>
</evidence>
<dbReference type="PANTHER" id="PTHR37984:SF5">
    <property type="entry name" value="PROTEIN NYNRIN-LIKE"/>
    <property type="match status" value="1"/>
</dbReference>
<dbReference type="InterPro" id="IPR050951">
    <property type="entry name" value="Retrovirus_Pol_polyprotein"/>
</dbReference>
<dbReference type="Pfam" id="PF00078">
    <property type="entry name" value="RVT_1"/>
    <property type="match status" value="1"/>
</dbReference>
<organism evidence="2 3">
    <name type="scientific">Mucuna pruriens</name>
    <name type="common">Velvet bean</name>
    <name type="synonym">Dolichos pruriens</name>
    <dbReference type="NCBI Taxonomy" id="157652"/>
    <lineage>
        <taxon>Eukaryota</taxon>
        <taxon>Viridiplantae</taxon>
        <taxon>Streptophyta</taxon>
        <taxon>Embryophyta</taxon>
        <taxon>Tracheophyta</taxon>
        <taxon>Spermatophyta</taxon>
        <taxon>Magnoliopsida</taxon>
        <taxon>eudicotyledons</taxon>
        <taxon>Gunneridae</taxon>
        <taxon>Pentapetalae</taxon>
        <taxon>rosids</taxon>
        <taxon>fabids</taxon>
        <taxon>Fabales</taxon>
        <taxon>Fabaceae</taxon>
        <taxon>Papilionoideae</taxon>
        <taxon>50 kb inversion clade</taxon>
        <taxon>NPAAA clade</taxon>
        <taxon>indigoferoid/millettioid clade</taxon>
        <taxon>Phaseoleae</taxon>
        <taxon>Mucuna</taxon>
    </lineage>
</organism>
<dbReference type="AlphaFoldDB" id="A0A371I7G4"/>
<gene>
    <name evidence="2" type="primary">pol</name>
    <name evidence="2" type="ORF">CR513_04431</name>
</gene>
<dbReference type="InterPro" id="IPR043128">
    <property type="entry name" value="Rev_trsase/Diguanyl_cyclase"/>
</dbReference>
<dbReference type="SUPFAM" id="SSF56672">
    <property type="entry name" value="DNA/RNA polymerases"/>
    <property type="match status" value="1"/>
</dbReference>
<comment type="caution">
    <text evidence="2">The sequence shown here is derived from an EMBL/GenBank/DDBJ whole genome shotgun (WGS) entry which is preliminary data.</text>
</comment>
<feature type="domain" description="Reverse transcriptase" evidence="1">
    <location>
        <begin position="64"/>
        <end position="119"/>
    </location>
</feature>
<protein>
    <submittedName>
        <fullName evidence="2">Retrovirus-related Pol polyprotein from transposon opus</fullName>
    </submittedName>
</protein>
<dbReference type="InterPro" id="IPR043502">
    <property type="entry name" value="DNA/RNA_pol_sf"/>
</dbReference>
<evidence type="ECO:0000313" key="2">
    <source>
        <dbReference type="EMBL" id="RDY10968.1"/>
    </source>
</evidence>
<accession>A0A371I7G4</accession>
<evidence type="ECO:0000259" key="1">
    <source>
        <dbReference type="Pfam" id="PF00078"/>
    </source>
</evidence>
<dbReference type="InterPro" id="IPR000477">
    <property type="entry name" value="RT_dom"/>
</dbReference>
<dbReference type="EMBL" id="QJKJ01000737">
    <property type="protein sequence ID" value="RDY10968.1"/>
    <property type="molecule type" value="Genomic_DNA"/>
</dbReference>
<sequence>MTVMKNQHDELENPIVSWMDSLDICKSTLHLKINTRRPLLAHLVLLHTHACRLACAMLRVHFSNECKEVFMDDFTVYAKSFDACLENLSQVLTRCINTNLVLNFEKCHFMVTEGIVLGHLISSRGIEVNKSKIDIITSLLNLTSVREVRSFLGHAWFYRRFIKNFSKIALPLSKLLQKDVNFNFD</sequence>